<feature type="binding site" evidence="2">
    <location>
        <begin position="45"/>
        <end position="48"/>
    </location>
    <ligand>
        <name>substrate</name>
    </ligand>
</feature>
<feature type="binding site" evidence="2">
    <location>
        <position position="98"/>
    </location>
    <ligand>
        <name>substrate</name>
    </ligand>
</feature>
<dbReference type="SMART" id="SM00851">
    <property type="entry name" value="MGS"/>
    <property type="match status" value="1"/>
</dbReference>
<dbReference type="GO" id="GO:0008929">
    <property type="term" value="F:methylglyoxal synthase activity"/>
    <property type="evidence" value="ECO:0007669"/>
    <property type="project" value="UniProtKB-UniRule"/>
</dbReference>
<dbReference type="GO" id="GO:0005829">
    <property type="term" value="C:cytosol"/>
    <property type="evidence" value="ECO:0007669"/>
    <property type="project" value="TreeGrafter"/>
</dbReference>
<comment type="function">
    <text evidence="2">Catalyzes the formation of methylglyoxal from dihydroxyacetone phosphate.</text>
</comment>
<name>A0A085GF27_9ENTR</name>
<feature type="binding site" evidence="2">
    <location>
        <position position="23"/>
    </location>
    <ligand>
        <name>substrate</name>
    </ligand>
</feature>
<comment type="catalytic activity">
    <reaction evidence="2">
        <text>dihydroxyacetone phosphate = methylglyoxal + phosphate</text>
        <dbReference type="Rhea" id="RHEA:17937"/>
        <dbReference type="ChEBI" id="CHEBI:17158"/>
        <dbReference type="ChEBI" id="CHEBI:43474"/>
        <dbReference type="ChEBI" id="CHEBI:57642"/>
        <dbReference type="EC" id="4.2.3.3"/>
    </reaction>
</comment>
<dbReference type="CDD" id="cd01422">
    <property type="entry name" value="MGS"/>
    <property type="match status" value="1"/>
</dbReference>
<dbReference type="EMBL" id="JMPI01000023">
    <property type="protein sequence ID" value="KFC82322.1"/>
    <property type="molecule type" value="Genomic_DNA"/>
</dbReference>
<reference evidence="5 6" key="1">
    <citation type="submission" date="2014-05" db="EMBL/GenBank/DDBJ databases">
        <title>ATOL: Assembling a taxonomically balanced genome-scale reconstruction of the evolutionary history of the Enterobacteriaceae.</title>
        <authorList>
            <person name="Plunkett G.III."/>
            <person name="Neeno-Eckwall E.C."/>
            <person name="Glasner J.D."/>
            <person name="Perna N.T."/>
        </authorList>
    </citation>
    <scope>NUCLEOTIDE SEQUENCE [LARGE SCALE GENOMIC DNA]</scope>
    <source>
        <strain evidence="5 6">ATCC 33320</strain>
    </source>
</reference>
<dbReference type="PIRSF" id="PIRSF006614">
    <property type="entry name" value="Methylglyox_syn"/>
    <property type="match status" value="1"/>
</dbReference>
<dbReference type="InterPro" id="IPR004363">
    <property type="entry name" value="Methylgl_synth"/>
</dbReference>
<dbReference type="PANTHER" id="PTHR30492">
    <property type="entry name" value="METHYLGLYOXAL SYNTHASE"/>
    <property type="match status" value="1"/>
</dbReference>
<dbReference type="eggNOG" id="COG1803">
    <property type="taxonomic scope" value="Bacteria"/>
</dbReference>
<feature type="binding site" evidence="2">
    <location>
        <position position="19"/>
    </location>
    <ligand>
        <name>substrate</name>
    </ligand>
</feature>
<dbReference type="GO" id="GO:0019242">
    <property type="term" value="P:methylglyoxal biosynthetic process"/>
    <property type="evidence" value="ECO:0007669"/>
    <property type="project" value="UniProtKB-UniRule"/>
</dbReference>
<evidence type="ECO:0000256" key="1">
    <source>
        <dbReference type="ARBA" id="ARBA00006287"/>
    </source>
</evidence>
<dbReference type="EC" id="4.2.3.3" evidence="2"/>
<dbReference type="Proteomes" id="UP000028653">
    <property type="component" value="Unassembled WGS sequence"/>
</dbReference>
<dbReference type="STRING" id="1006004.GBAG_1507"/>
<gene>
    <name evidence="2" type="primary">mgsA</name>
    <name evidence="5" type="ORF">GBAG_1507</name>
</gene>
<dbReference type="Pfam" id="PF02142">
    <property type="entry name" value="MGS"/>
    <property type="match status" value="1"/>
</dbReference>
<dbReference type="NCBIfam" id="TIGR00160">
    <property type="entry name" value="MGSA"/>
    <property type="match status" value="1"/>
</dbReference>
<comment type="caution">
    <text evidence="5">The sequence shown here is derived from an EMBL/GenBank/DDBJ whole genome shotgun (WGS) entry which is preliminary data.</text>
</comment>
<evidence type="ECO:0000313" key="6">
    <source>
        <dbReference type="Proteomes" id="UP000028653"/>
    </source>
</evidence>
<keyword evidence="6" id="KW-1185">Reference proteome</keyword>
<dbReference type="NCBIfam" id="NF003559">
    <property type="entry name" value="PRK05234.1"/>
    <property type="match status" value="1"/>
</dbReference>
<dbReference type="RefSeq" id="WP_051873654.1">
    <property type="nucleotide sequence ID" value="NZ_JMPI01000023.1"/>
</dbReference>
<comment type="similarity">
    <text evidence="1 2">Belongs to the methylglyoxal synthase family.</text>
</comment>
<dbReference type="OrthoDB" id="6626302at2"/>
<dbReference type="Gene3D" id="3.40.50.1380">
    <property type="entry name" value="Methylglyoxal synthase-like domain"/>
    <property type="match status" value="1"/>
</dbReference>
<dbReference type="PANTHER" id="PTHR30492:SF0">
    <property type="entry name" value="METHYLGLYOXAL SYNTHASE"/>
    <property type="match status" value="1"/>
</dbReference>
<organism evidence="5 6">
    <name type="scientific">Buttiauxella agrestis ATCC 33320</name>
    <dbReference type="NCBI Taxonomy" id="1006004"/>
    <lineage>
        <taxon>Bacteria</taxon>
        <taxon>Pseudomonadati</taxon>
        <taxon>Pseudomonadota</taxon>
        <taxon>Gammaproteobacteria</taxon>
        <taxon>Enterobacterales</taxon>
        <taxon>Enterobacteriaceae</taxon>
        <taxon>Buttiauxella</taxon>
    </lineage>
</organism>
<sequence length="165" mass="17926">MQLTTRIMPQQKRIALVAHDPCKPDLLNWAVDNQAALSNHIIYATGTTGNLLQVHTRLSVLALMSGSIGGDQQLGYLIASGQIDVLVFFWDPLSAVPHHSDVKALMRLATAWNIPIASNACSANFLINSSLFEQALEITVPDSDAFLSSRVSHVTQHGVNTQNLL</sequence>
<evidence type="ECO:0000256" key="2">
    <source>
        <dbReference type="HAMAP-Rule" id="MF_00549"/>
    </source>
</evidence>
<dbReference type="InterPro" id="IPR011607">
    <property type="entry name" value="MGS-like_dom"/>
</dbReference>
<dbReference type="PROSITE" id="PS51855">
    <property type="entry name" value="MGS"/>
    <property type="match status" value="1"/>
</dbReference>
<dbReference type="InterPro" id="IPR036914">
    <property type="entry name" value="MGS-like_dom_sf"/>
</dbReference>
<protein>
    <recommendedName>
        <fullName evidence="2">Methylglyoxal synthase</fullName>
        <shortName evidence="2">MGS</shortName>
        <ecNumber evidence="2">4.2.3.3</ecNumber>
    </recommendedName>
</protein>
<evidence type="ECO:0000256" key="3">
    <source>
        <dbReference type="PIRSR" id="PIRSR006614-1"/>
    </source>
</evidence>
<dbReference type="AlphaFoldDB" id="A0A085GF27"/>
<evidence type="ECO:0000313" key="5">
    <source>
        <dbReference type="EMBL" id="KFC82322.1"/>
    </source>
</evidence>
<proteinExistence type="inferred from homology"/>
<keyword evidence="2 5" id="KW-0456">Lyase</keyword>
<dbReference type="SUPFAM" id="SSF52335">
    <property type="entry name" value="Methylglyoxal synthase-like"/>
    <property type="match status" value="1"/>
</dbReference>
<evidence type="ECO:0000259" key="4">
    <source>
        <dbReference type="PROSITE" id="PS51855"/>
    </source>
</evidence>
<feature type="domain" description="MGS-like" evidence="4">
    <location>
        <begin position="6"/>
        <end position="165"/>
    </location>
</feature>
<feature type="binding site" evidence="2">
    <location>
        <begin position="65"/>
        <end position="66"/>
    </location>
    <ligand>
        <name>substrate</name>
    </ligand>
</feature>
<feature type="active site" description="Proton donor/acceptor" evidence="2 3">
    <location>
        <position position="71"/>
    </location>
</feature>
<accession>A0A085GF27</accession>
<dbReference type="HAMAP" id="MF_00549">
    <property type="entry name" value="Methylglyoxal_synth"/>
    <property type="match status" value="1"/>
</dbReference>